<dbReference type="PANTHER" id="PTHR31223">
    <property type="entry name" value="LOG FAMILY PROTEIN YJL055W"/>
    <property type="match status" value="1"/>
</dbReference>
<keyword evidence="2" id="KW-0378">Hydrolase</keyword>
<evidence type="ECO:0000313" key="4">
    <source>
        <dbReference type="Proteomes" id="UP000241434"/>
    </source>
</evidence>
<accession>A0A2P7PZP7</accession>
<dbReference type="GO" id="GO:0009691">
    <property type="term" value="P:cytokinin biosynthetic process"/>
    <property type="evidence" value="ECO:0007669"/>
    <property type="project" value="UniProtKB-UniRule"/>
</dbReference>
<dbReference type="Gene3D" id="3.40.50.450">
    <property type="match status" value="1"/>
</dbReference>
<evidence type="ECO:0000256" key="1">
    <source>
        <dbReference type="ARBA" id="ARBA00006763"/>
    </source>
</evidence>
<dbReference type="GO" id="GO:0005829">
    <property type="term" value="C:cytosol"/>
    <property type="evidence" value="ECO:0007669"/>
    <property type="project" value="TreeGrafter"/>
</dbReference>
<dbReference type="NCBIfam" id="TIGR00730">
    <property type="entry name" value="Rossman fold protein, TIGR00730 family"/>
    <property type="match status" value="1"/>
</dbReference>
<dbReference type="EMBL" id="JYGE01000005">
    <property type="protein sequence ID" value="PSJ31209.1"/>
    <property type="molecule type" value="Genomic_DNA"/>
</dbReference>
<dbReference type="SUPFAM" id="SSF102405">
    <property type="entry name" value="MCP/YpsA-like"/>
    <property type="match status" value="1"/>
</dbReference>
<organism evidence="3 4">
    <name type="scientific">Peptostreptococcus russellii</name>
    <dbReference type="NCBI Taxonomy" id="215200"/>
    <lineage>
        <taxon>Bacteria</taxon>
        <taxon>Bacillati</taxon>
        <taxon>Bacillota</taxon>
        <taxon>Clostridia</taxon>
        <taxon>Peptostreptococcales</taxon>
        <taxon>Peptostreptococcaceae</taxon>
        <taxon>Peptostreptococcus</taxon>
    </lineage>
</organism>
<evidence type="ECO:0000313" key="3">
    <source>
        <dbReference type="EMBL" id="PSJ31209.1"/>
    </source>
</evidence>
<dbReference type="RefSeq" id="WP_106776942.1">
    <property type="nucleotide sequence ID" value="NZ_JYGE01000005.1"/>
</dbReference>
<keyword evidence="4" id="KW-1185">Reference proteome</keyword>
<comment type="similarity">
    <text evidence="1 2">Belongs to the LOG family.</text>
</comment>
<keyword evidence="2" id="KW-0203">Cytokinin biosynthesis</keyword>
<dbReference type="Pfam" id="PF03641">
    <property type="entry name" value="Lysine_decarbox"/>
    <property type="match status" value="1"/>
</dbReference>
<reference evidence="3" key="1">
    <citation type="thesis" date="2015" institute="Rutgers" country="The State University of New Jersey, 14 College Farm Rd., New Brunswick, NJ, USA">
        <title>Ammonia toxicity in bacteria and its implications for treatment of and resource recovery from highly nitrogenous organic wastes.</title>
        <authorList>
            <person name="Luther A.K."/>
        </authorList>
    </citation>
    <scope>NUCLEOTIDE SEQUENCE</scope>
    <source>
        <strain evidence="3">RT-10B</strain>
    </source>
</reference>
<dbReference type="InterPro" id="IPR005269">
    <property type="entry name" value="LOG"/>
</dbReference>
<dbReference type="EC" id="3.2.2.n1" evidence="2"/>
<dbReference type="PANTHER" id="PTHR31223:SF70">
    <property type="entry name" value="LOG FAMILY PROTEIN YJL055W"/>
    <property type="match status" value="1"/>
</dbReference>
<dbReference type="InterPro" id="IPR031100">
    <property type="entry name" value="LOG_fam"/>
</dbReference>
<dbReference type="AlphaFoldDB" id="A0A2P7PZP7"/>
<comment type="caution">
    <text evidence="3">The sequence shown here is derived from an EMBL/GenBank/DDBJ whole genome shotgun (WGS) entry which is preliminary data.</text>
</comment>
<name>A0A2P7PZP7_9FIRM</name>
<dbReference type="OrthoDB" id="9801098at2"/>
<proteinExistence type="inferred from homology"/>
<dbReference type="GO" id="GO:0016799">
    <property type="term" value="F:hydrolase activity, hydrolyzing N-glycosyl compounds"/>
    <property type="evidence" value="ECO:0007669"/>
    <property type="project" value="TreeGrafter"/>
</dbReference>
<gene>
    <name evidence="3" type="ORF">UF10_06090</name>
</gene>
<evidence type="ECO:0000256" key="2">
    <source>
        <dbReference type="RuleBase" id="RU363015"/>
    </source>
</evidence>
<sequence>MNITVYCGSNMGSNKKYRSSAIELAKWICKNDHSLLYGGGASGLMGVIADTVLENGGKVLGVRPEFLSDIEAAHSGVTQLIKVENMSERKKIMIENGDLYIALPGGLGTLEEVSEVLSWSMIGRISNPCIILNIDGFYEDLKSQFIKMADEGFLSEENNKKLVFIDSIEEMEEYLSGLYKSLSSKIV</sequence>
<dbReference type="Proteomes" id="UP000241434">
    <property type="component" value="Unassembled WGS sequence"/>
</dbReference>
<protein>
    <recommendedName>
        <fullName evidence="2">Cytokinin riboside 5'-monophosphate phosphoribohydrolase</fullName>
        <ecNumber evidence="2">3.2.2.n1</ecNumber>
    </recommendedName>
</protein>